<evidence type="ECO:0000259" key="5">
    <source>
        <dbReference type="PROSITE" id="PS50089"/>
    </source>
</evidence>
<dbReference type="PANTHER" id="PTHR47692">
    <property type="entry name" value="RING/U-BOX SUPERFAMILY PROTEIN"/>
    <property type="match status" value="1"/>
</dbReference>
<evidence type="ECO:0000313" key="7">
    <source>
        <dbReference type="Proteomes" id="UP000243459"/>
    </source>
</evidence>
<feature type="domain" description="RING-type" evidence="5">
    <location>
        <begin position="47"/>
        <end position="95"/>
    </location>
</feature>
<dbReference type="InterPro" id="IPR018957">
    <property type="entry name" value="Znf_C3HC4_RING-type"/>
</dbReference>
<dbReference type="Pfam" id="PF00097">
    <property type="entry name" value="zf-C3HC4"/>
    <property type="match status" value="1"/>
</dbReference>
<keyword evidence="2 4" id="KW-0863">Zinc-finger</keyword>
<proteinExistence type="predicted"/>
<dbReference type="EMBL" id="KV863699">
    <property type="protein sequence ID" value="ONK55176.1"/>
    <property type="molecule type" value="Genomic_DNA"/>
</dbReference>
<gene>
    <name evidence="6" type="ORF">A4U43_UnF6780</name>
</gene>
<reference evidence="7" key="1">
    <citation type="journal article" date="2017" name="Nat. Commun.">
        <title>The asparagus genome sheds light on the origin and evolution of a young Y chromosome.</title>
        <authorList>
            <person name="Harkess A."/>
            <person name="Zhou J."/>
            <person name="Xu C."/>
            <person name="Bowers J.E."/>
            <person name="Van der Hulst R."/>
            <person name="Ayyampalayam S."/>
            <person name="Mercati F."/>
            <person name="Riccardi P."/>
            <person name="McKain M.R."/>
            <person name="Kakrana A."/>
            <person name="Tang H."/>
            <person name="Ray J."/>
            <person name="Groenendijk J."/>
            <person name="Arikit S."/>
            <person name="Mathioni S.M."/>
            <person name="Nakano M."/>
            <person name="Shan H."/>
            <person name="Telgmann-Rauber A."/>
            <person name="Kanno A."/>
            <person name="Yue Z."/>
            <person name="Chen H."/>
            <person name="Li W."/>
            <person name="Chen Y."/>
            <person name="Xu X."/>
            <person name="Zhang Y."/>
            <person name="Luo S."/>
            <person name="Chen H."/>
            <person name="Gao J."/>
            <person name="Mao Z."/>
            <person name="Pires J.C."/>
            <person name="Luo M."/>
            <person name="Kudrna D."/>
            <person name="Wing R.A."/>
            <person name="Meyers B.C."/>
            <person name="Yi K."/>
            <person name="Kong H."/>
            <person name="Lavrijsen P."/>
            <person name="Sunseri F."/>
            <person name="Falavigna A."/>
            <person name="Ye Y."/>
            <person name="Leebens-Mack J.H."/>
            <person name="Chen G."/>
        </authorList>
    </citation>
    <scope>NUCLEOTIDE SEQUENCE [LARGE SCALE GENOMIC DNA]</scope>
    <source>
        <strain evidence="7">cv. DH0086</strain>
    </source>
</reference>
<dbReference type="OrthoDB" id="21204at2759"/>
<dbReference type="SMART" id="SM00184">
    <property type="entry name" value="RING"/>
    <property type="match status" value="1"/>
</dbReference>
<evidence type="ECO:0000256" key="4">
    <source>
        <dbReference type="PROSITE-ProRule" id="PRU00175"/>
    </source>
</evidence>
<dbReference type="SUPFAM" id="SSF57850">
    <property type="entry name" value="RING/U-box"/>
    <property type="match status" value="1"/>
</dbReference>
<dbReference type="InterPro" id="IPR001841">
    <property type="entry name" value="Znf_RING"/>
</dbReference>
<evidence type="ECO:0000256" key="2">
    <source>
        <dbReference type="ARBA" id="ARBA00022771"/>
    </source>
</evidence>
<dbReference type="Gene3D" id="3.30.40.10">
    <property type="entry name" value="Zinc/RING finger domain, C3HC4 (zinc finger)"/>
    <property type="match status" value="1"/>
</dbReference>
<keyword evidence="7" id="KW-1185">Reference proteome</keyword>
<dbReference type="InterPro" id="IPR013083">
    <property type="entry name" value="Znf_RING/FYVE/PHD"/>
</dbReference>
<keyword evidence="1" id="KW-0479">Metal-binding</keyword>
<protein>
    <recommendedName>
        <fullName evidence="5">RING-type domain-containing protein</fullName>
    </recommendedName>
</protein>
<dbReference type="Gramene" id="ONK55176">
    <property type="protein sequence ID" value="ONK55176"/>
    <property type="gene ID" value="A4U43_UnF6780"/>
</dbReference>
<keyword evidence="3" id="KW-0862">Zinc</keyword>
<accession>A0A1R3L6D4</accession>
<dbReference type="GO" id="GO:0008270">
    <property type="term" value="F:zinc ion binding"/>
    <property type="evidence" value="ECO:0007669"/>
    <property type="project" value="UniProtKB-KW"/>
</dbReference>
<dbReference type="PANTHER" id="PTHR47692:SF2">
    <property type="entry name" value="ZINC FINGER RING-TYPE DOMAIN CONTAINING PROTEIN"/>
    <property type="match status" value="1"/>
</dbReference>
<dbReference type="OMA" id="CICQWVK"/>
<name>A0A1R3L6D4_ASPOF</name>
<dbReference type="PROSITE" id="PS50089">
    <property type="entry name" value="ZF_RING_2"/>
    <property type="match status" value="1"/>
</dbReference>
<dbReference type="PROSITE" id="PS00518">
    <property type="entry name" value="ZF_RING_1"/>
    <property type="match status" value="1"/>
</dbReference>
<evidence type="ECO:0000256" key="1">
    <source>
        <dbReference type="ARBA" id="ARBA00022723"/>
    </source>
</evidence>
<dbReference type="AlphaFoldDB" id="A0A1R3L6D4"/>
<dbReference type="Proteomes" id="UP000243459">
    <property type="component" value="Unassembled WGS sequence"/>
</dbReference>
<organism evidence="6 7">
    <name type="scientific">Asparagus officinalis</name>
    <name type="common">Garden asparagus</name>
    <dbReference type="NCBI Taxonomy" id="4686"/>
    <lineage>
        <taxon>Eukaryota</taxon>
        <taxon>Viridiplantae</taxon>
        <taxon>Streptophyta</taxon>
        <taxon>Embryophyta</taxon>
        <taxon>Tracheophyta</taxon>
        <taxon>Spermatophyta</taxon>
        <taxon>Magnoliopsida</taxon>
        <taxon>Liliopsida</taxon>
        <taxon>Asparagales</taxon>
        <taxon>Asparagaceae</taxon>
        <taxon>Asparagoideae</taxon>
        <taxon>Asparagus</taxon>
    </lineage>
</organism>
<sequence>MVLSFYLKHVERLAGNWPCIKSKKKKKKLARLMASRSSKDHKGPDPCPICLEPVKEEAYLDRCFHSFCYRCIVQWSNVVSKKHSQAKSSMKCPLCMTENFSIVHGFNGENFQQHYISQSHDKNNLSSAHQFRLQWYNSNARVSRKESDVHLYWKLLRYLRRNIWLENWLRREIQALTQQEDVEIIVHHIHGAIENFIRRQQQDHIKNVMPEDKRKRFRELISDVARPFLFGRTERFVDELESFLVLGLTVDAYDAICMQNLPGASTSSD</sequence>
<evidence type="ECO:0000256" key="3">
    <source>
        <dbReference type="ARBA" id="ARBA00022833"/>
    </source>
</evidence>
<dbReference type="InterPro" id="IPR017907">
    <property type="entry name" value="Znf_RING_CS"/>
</dbReference>
<evidence type="ECO:0000313" key="6">
    <source>
        <dbReference type="EMBL" id="ONK55176.1"/>
    </source>
</evidence>